<organism evidence="4 5">
    <name type="scientific">Tolumonas osonensis</name>
    <dbReference type="NCBI Taxonomy" id="675874"/>
    <lineage>
        <taxon>Bacteria</taxon>
        <taxon>Pseudomonadati</taxon>
        <taxon>Pseudomonadota</taxon>
        <taxon>Gammaproteobacteria</taxon>
        <taxon>Aeromonadales</taxon>
        <taxon>Aeromonadaceae</taxon>
        <taxon>Tolumonas</taxon>
    </lineage>
</organism>
<accession>A0A841G9Y3</accession>
<evidence type="ECO:0000256" key="1">
    <source>
        <dbReference type="ARBA" id="ARBA00022505"/>
    </source>
</evidence>
<evidence type="ECO:0000313" key="4">
    <source>
        <dbReference type="EMBL" id="MBB6054749.1"/>
    </source>
</evidence>
<dbReference type="AlphaFoldDB" id="A0A841G9Y3"/>
<sequence length="142" mass="14037">MAISARNVFAGTVREIREGAVNAEVSLSVGGGDIIVATVTLDSLTALGLAAGKAVTAYIKAPSVMLVTGDDSTKYSARNHLKGSVAEVKTGAVNSEVVVKLAGGHDVKAIVTNEAVSELGLSAGSAAGVLFKAGSVILGVSA</sequence>
<dbReference type="RefSeq" id="WP_188025556.1">
    <property type="nucleotide sequence ID" value="NZ_JACHGR010000002.1"/>
</dbReference>
<reference evidence="4 5" key="1">
    <citation type="submission" date="2020-08" db="EMBL/GenBank/DDBJ databases">
        <title>Genomic Encyclopedia of Type Strains, Phase IV (KMG-IV): sequencing the most valuable type-strain genomes for metagenomic binning, comparative biology and taxonomic classification.</title>
        <authorList>
            <person name="Goeker M."/>
        </authorList>
    </citation>
    <scope>NUCLEOTIDE SEQUENCE [LARGE SCALE GENOMIC DNA]</scope>
    <source>
        <strain evidence="4 5">DSM 22975</strain>
    </source>
</reference>
<dbReference type="NCBIfam" id="TIGR00638">
    <property type="entry name" value="Mop"/>
    <property type="match status" value="2"/>
</dbReference>
<feature type="domain" description="Mop" evidence="3">
    <location>
        <begin position="74"/>
        <end position="140"/>
    </location>
</feature>
<dbReference type="PANTHER" id="PTHR30432">
    <property type="entry name" value="TRANSCRIPTIONAL REGULATOR MODE"/>
    <property type="match status" value="1"/>
</dbReference>
<evidence type="ECO:0000259" key="3">
    <source>
        <dbReference type="PROSITE" id="PS51866"/>
    </source>
</evidence>
<dbReference type="PROSITE" id="PS51866">
    <property type="entry name" value="MOP"/>
    <property type="match status" value="2"/>
</dbReference>
<keyword evidence="5" id="KW-1185">Reference proteome</keyword>
<gene>
    <name evidence="4" type="ORF">HNR75_000621</name>
</gene>
<dbReference type="Gene3D" id="2.40.50.100">
    <property type="match status" value="2"/>
</dbReference>
<keyword evidence="1 2" id="KW-0500">Molybdenum</keyword>
<dbReference type="GO" id="GO:0015689">
    <property type="term" value="P:molybdate ion transport"/>
    <property type="evidence" value="ECO:0007669"/>
    <property type="project" value="InterPro"/>
</dbReference>
<dbReference type="Pfam" id="PF03459">
    <property type="entry name" value="TOBE"/>
    <property type="match status" value="2"/>
</dbReference>
<evidence type="ECO:0000256" key="2">
    <source>
        <dbReference type="PROSITE-ProRule" id="PRU01213"/>
    </source>
</evidence>
<dbReference type="InterPro" id="IPR004606">
    <property type="entry name" value="Mop_domain"/>
</dbReference>
<dbReference type="SUPFAM" id="SSF50331">
    <property type="entry name" value="MOP-like"/>
    <property type="match status" value="2"/>
</dbReference>
<evidence type="ECO:0000313" key="5">
    <source>
        <dbReference type="Proteomes" id="UP000585721"/>
    </source>
</evidence>
<dbReference type="EMBL" id="JACHGR010000002">
    <property type="protein sequence ID" value="MBB6054749.1"/>
    <property type="molecule type" value="Genomic_DNA"/>
</dbReference>
<name>A0A841G9Y3_9GAMM</name>
<feature type="domain" description="Mop" evidence="3">
    <location>
        <begin position="2"/>
        <end position="68"/>
    </location>
</feature>
<dbReference type="InterPro" id="IPR051815">
    <property type="entry name" value="Molybdate_resp_trans_reg"/>
</dbReference>
<comment type="caution">
    <text evidence="4">The sequence shown here is derived from an EMBL/GenBank/DDBJ whole genome shotgun (WGS) entry which is preliminary data.</text>
</comment>
<dbReference type="InterPro" id="IPR008995">
    <property type="entry name" value="Mo/tungstate-bd_C_term_dom"/>
</dbReference>
<dbReference type="PANTHER" id="PTHR30432:SF1">
    <property type="entry name" value="DNA-BINDING TRANSCRIPTIONAL DUAL REGULATOR MODE"/>
    <property type="match status" value="1"/>
</dbReference>
<dbReference type="Proteomes" id="UP000585721">
    <property type="component" value="Unassembled WGS sequence"/>
</dbReference>
<proteinExistence type="predicted"/>
<dbReference type="InterPro" id="IPR005116">
    <property type="entry name" value="Transp-assoc_OB_typ1"/>
</dbReference>
<protein>
    <submittedName>
        <fullName evidence="4">Molybdate transport system regulatory protein</fullName>
    </submittedName>
</protein>